<dbReference type="PANTHER" id="PTHR12215:SF10">
    <property type="entry name" value="L-AMINOADIPATE-SEMIALDEHYDE DEHYDROGENASE-PHOSPHOPANTETHEINYL TRANSFERASE"/>
    <property type="match status" value="1"/>
</dbReference>
<evidence type="ECO:0000313" key="5">
    <source>
        <dbReference type="EMBL" id="ARU55130.1"/>
    </source>
</evidence>
<organism evidence="5 6">
    <name type="scientific">Oleiphilus messinensis</name>
    <dbReference type="NCBI Taxonomy" id="141451"/>
    <lineage>
        <taxon>Bacteria</taxon>
        <taxon>Pseudomonadati</taxon>
        <taxon>Pseudomonadota</taxon>
        <taxon>Gammaproteobacteria</taxon>
        <taxon>Oceanospirillales</taxon>
        <taxon>Oleiphilaceae</taxon>
        <taxon>Oleiphilus</taxon>
    </lineage>
</organism>
<evidence type="ECO:0000256" key="1">
    <source>
        <dbReference type="ARBA" id="ARBA00010990"/>
    </source>
</evidence>
<dbReference type="GO" id="GO:0008897">
    <property type="term" value="F:holo-[acyl-carrier-protein] synthase activity"/>
    <property type="evidence" value="ECO:0007669"/>
    <property type="project" value="InterPro"/>
</dbReference>
<reference evidence="5 6" key="1">
    <citation type="submission" date="2017-05" db="EMBL/GenBank/DDBJ databases">
        <title>Genomic insights into alkan degradation activity of Oleiphilus messinensis.</title>
        <authorList>
            <person name="Kozyavkin S.A."/>
            <person name="Slesarev A.I."/>
            <person name="Golyshin P.N."/>
            <person name="Korzhenkov A."/>
            <person name="Golyshina O.N."/>
            <person name="Toshchakov S.V."/>
        </authorList>
    </citation>
    <scope>NUCLEOTIDE SEQUENCE [LARGE SCALE GENOMIC DNA]</scope>
    <source>
        <strain evidence="5 6">ME102</strain>
    </source>
</reference>
<evidence type="ECO:0000313" key="6">
    <source>
        <dbReference type="Proteomes" id="UP000196027"/>
    </source>
</evidence>
<dbReference type="PANTHER" id="PTHR12215">
    <property type="entry name" value="PHOSPHOPANTETHEINE TRANSFERASE"/>
    <property type="match status" value="1"/>
</dbReference>
<dbReference type="Proteomes" id="UP000196027">
    <property type="component" value="Chromosome"/>
</dbReference>
<feature type="domain" description="4'-phosphopantetheinyl transferase N-terminal" evidence="4">
    <location>
        <begin position="42"/>
        <end position="120"/>
    </location>
</feature>
<evidence type="ECO:0000256" key="2">
    <source>
        <dbReference type="ARBA" id="ARBA00022679"/>
    </source>
</evidence>
<dbReference type="RefSeq" id="WP_087460266.1">
    <property type="nucleotide sequence ID" value="NZ_CP021425.1"/>
</dbReference>
<dbReference type="KEGG" id="ome:OLMES_1044"/>
<evidence type="ECO:0000259" key="3">
    <source>
        <dbReference type="Pfam" id="PF01648"/>
    </source>
</evidence>
<dbReference type="Pfam" id="PF22624">
    <property type="entry name" value="AASDHPPT_N"/>
    <property type="match status" value="1"/>
</dbReference>
<evidence type="ECO:0000259" key="4">
    <source>
        <dbReference type="Pfam" id="PF22624"/>
    </source>
</evidence>
<proteinExistence type="inferred from homology"/>
<sequence length="268" mass="30126">MTKPVSDAPSIDLYFNTGLSDISAAPTEAGAKADAQDSGYWQWLAEDERNRFFRFRNPVARQLFLTTRIMLRGALSEIVSEKPDSLRFTTGEHGKPFLIDYQTVKFNLSHTGNQAVLAVSTAPEIESLGVDIEDARRSRGSLKLARRFFALSEIKQLEMLCGDVDEGTAFPPEAQSRFFDFWTLKESFIKALGTGLATPLGQFGFDFTEGARFFYAEPELAISPQQWCFQQLDWHGYRVGVCAHVAPSASNEPLTDRFVLRRHNLPFP</sequence>
<dbReference type="Pfam" id="PF01648">
    <property type="entry name" value="ACPS"/>
    <property type="match status" value="1"/>
</dbReference>
<dbReference type="InterPro" id="IPR037143">
    <property type="entry name" value="4-PPantetheinyl_Trfase_dom_sf"/>
</dbReference>
<dbReference type="SUPFAM" id="SSF56214">
    <property type="entry name" value="4'-phosphopantetheinyl transferase"/>
    <property type="match status" value="2"/>
</dbReference>
<dbReference type="GO" id="GO:0005829">
    <property type="term" value="C:cytosol"/>
    <property type="evidence" value="ECO:0007669"/>
    <property type="project" value="TreeGrafter"/>
</dbReference>
<dbReference type="EMBL" id="CP021425">
    <property type="protein sequence ID" value="ARU55130.1"/>
    <property type="molecule type" value="Genomic_DNA"/>
</dbReference>
<accession>A0A1Y0I4G2</accession>
<dbReference type="InterPro" id="IPR008278">
    <property type="entry name" value="4-PPantetheinyl_Trfase_dom"/>
</dbReference>
<keyword evidence="6" id="KW-1185">Reference proteome</keyword>
<feature type="domain" description="4'-phosphopantetheinyl transferase" evidence="3">
    <location>
        <begin position="127"/>
        <end position="242"/>
    </location>
</feature>
<dbReference type="OrthoDB" id="6905243at2"/>
<dbReference type="Gene3D" id="3.90.470.20">
    <property type="entry name" value="4'-phosphopantetheinyl transferase domain"/>
    <property type="match status" value="2"/>
</dbReference>
<dbReference type="InterPro" id="IPR050559">
    <property type="entry name" value="P-Pant_transferase_sf"/>
</dbReference>
<dbReference type="InterPro" id="IPR055066">
    <property type="entry name" value="AASDHPPT_N"/>
</dbReference>
<keyword evidence="2 5" id="KW-0808">Transferase</keyword>
<dbReference type="AlphaFoldDB" id="A0A1Y0I4G2"/>
<dbReference type="GO" id="GO:0000287">
    <property type="term" value="F:magnesium ion binding"/>
    <property type="evidence" value="ECO:0007669"/>
    <property type="project" value="InterPro"/>
</dbReference>
<dbReference type="GO" id="GO:0019878">
    <property type="term" value="P:lysine biosynthetic process via aminoadipic acid"/>
    <property type="evidence" value="ECO:0007669"/>
    <property type="project" value="TreeGrafter"/>
</dbReference>
<name>A0A1Y0I4G2_9GAMM</name>
<comment type="similarity">
    <text evidence="1">Belongs to the P-Pant transferase superfamily. Gsp/Sfp/HetI/AcpT family.</text>
</comment>
<gene>
    <name evidence="5" type="ORF">OLMES_1044</name>
</gene>
<protein>
    <submittedName>
        <fullName evidence="5">4'-phosphopantetheinyl transferase</fullName>
    </submittedName>
</protein>